<feature type="transmembrane region" description="Helical" evidence="1">
    <location>
        <begin position="72"/>
        <end position="90"/>
    </location>
</feature>
<keyword evidence="1" id="KW-0812">Transmembrane</keyword>
<evidence type="ECO:0000313" key="3">
    <source>
        <dbReference type="Proteomes" id="UP000326912"/>
    </source>
</evidence>
<feature type="transmembrane region" description="Helical" evidence="1">
    <location>
        <begin position="33"/>
        <end position="52"/>
    </location>
</feature>
<dbReference type="Proteomes" id="UP000326912">
    <property type="component" value="Unassembled WGS sequence"/>
</dbReference>
<gene>
    <name evidence="2" type="ORF">KDW_50580</name>
</gene>
<keyword evidence="1" id="KW-1133">Transmembrane helix</keyword>
<protein>
    <submittedName>
        <fullName evidence="2">Uncharacterized protein</fullName>
    </submittedName>
</protein>
<dbReference type="EMBL" id="BKZW01000003">
    <property type="protein sequence ID" value="GER90896.1"/>
    <property type="molecule type" value="Genomic_DNA"/>
</dbReference>
<sequence length="186" mass="22334">MITMQQNIHDHYGSKEKEHAIVWMMYTIQRWAFRLYVGIVIVIFLVICVSFIANQTPWGAFLLSDVFHWKWILPGVLVLGFLFIFTDTLIQSREEAWFRHYGIQIIATVAAFDEVSTFRWMRRFFSDWTEYRLKLEWTSPETGQIYHFSRRVRDRKLPVLGAQIPVVLDPVDPTCYLREDFKRSYR</sequence>
<accession>A0A5J4L0A3</accession>
<keyword evidence="3" id="KW-1185">Reference proteome</keyword>
<keyword evidence="1" id="KW-0472">Membrane</keyword>
<name>A0A5J4L0A3_9CHLR</name>
<organism evidence="2 3">
    <name type="scientific">Dictyobacter vulcani</name>
    <dbReference type="NCBI Taxonomy" id="2607529"/>
    <lineage>
        <taxon>Bacteria</taxon>
        <taxon>Bacillati</taxon>
        <taxon>Chloroflexota</taxon>
        <taxon>Ktedonobacteria</taxon>
        <taxon>Ktedonobacterales</taxon>
        <taxon>Dictyobacteraceae</taxon>
        <taxon>Dictyobacter</taxon>
    </lineage>
</organism>
<evidence type="ECO:0000313" key="2">
    <source>
        <dbReference type="EMBL" id="GER90896.1"/>
    </source>
</evidence>
<evidence type="ECO:0000256" key="1">
    <source>
        <dbReference type="SAM" id="Phobius"/>
    </source>
</evidence>
<reference evidence="2 3" key="1">
    <citation type="submission" date="2019-10" db="EMBL/GenBank/DDBJ databases">
        <title>Dictyobacter vulcani sp. nov., within the class Ktedonobacteria, isolated from soil of volcanic Mt. Zao.</title>
        <authorList>
            <person name="Zheng Y."/>
            <person name="Wang C.M."/>
            <person name="Sakai Y."/>
            <person name="Abe K."/>
            <person name="Yokota A."/>
            <person name="Yabe S."/>
        </authorList>
    </citation>
    <scope>NUCLEOTIDE SEQUENCE [LARGE SCALE GENOMIC DNA]</scope>
    <source>
        <strain evidence="2 3">W12</strain>
    </source>
</reference>
<proteinExistence type="predicted"/>
<dbReference type="AlphaFoldDB" id="A0A5J4L0A3"/>
<comment type="caution">
    <text evidence="2">The sequence shown here is derived from an EMBL/GenBank/DDBJ whole genome shotgun (WGS) entry which is preliminary data.</text>
</comment>